<evidence type="ECO:0000313" key="2">
    <source>
        <dbReference type="Proteomes" id="UP001458880"/>
    </source>
</evidence>
<dbReference type="Proteomes" id="UP001458880">
    <property type="component" value="Unassembled WGS sequence"/>
</dbReference>
<dbReference type="PANTHER" id="PTHR33198">
    <property type="entry name" value="ANK_REP_REGION DOMAIN-CONTAINING PROTEIN-RELATED"/>
    <property type="match status" value="1"/>
</dbReference>
<dbReference type="Gene3D" id="2.40.70.10">
    <property type="entry name" value="Acid Proteases"/>
    <property type="match status" value="1"/>
</dbReference>
<dbReference type="EMBL" id="JASPKY010000024">
    <property type="protein sequence ID" value="KAK9751986.1"/>
    <property type="molecule type" value="Genomic_DNA"/>
</dbReference>
<accession>A0AAW1N000</accession>
<evidence type="ECO:0000313" key="1">
    <source>
        <dbReference type="EMBL" id="KAK9751986.1"/>
    </source>
</evidence>
<organism evidence="1 2">
    <name type="scientific">Popillia japonica</name>
    <name type="common">Japanese beetle</name>
    <dbReference type="NCBI Taxonomy" id="7064"/>
    <lineage>
        <taxon>Eukaryota</taxon>
        <taxon>Metazoa</taxon>
        <taxon>Ecdysozoa</taxon>
        <taxon>Arthropoda</taxon>
        <taxon>Hexapoda</taxon>
        <taxon>Insecta</taxon>
        <taxon>Pterygota</taxon>
        <taxon>Neoptera</taxon>
        <taxon>Endopterygota</taxon>
        <taxon>Coleoptera</taxon>
        <taxon>Polyphaga</taxon>
        <taxon>Scarabaeiformia</taxon>
        <taxon>Scarabaeidae</taxon>
        <taxon>Rutelinae</taxon>
        <taxon>Popillia</taxon>
    </lineage>
</organism>
<dbReference type="SUPFAM" id="SSF50630">
    <property type="entry name" value="Acid proteases"/>
    <property type="match status" value="1"/>
</dbReference>
<keyword evidence="2" id="KW-1185">Reference proteome</keyword>
<reference evidence="1 2" key="1">
    <citation type="journal article" date="2024" name="BMC Genomics">
        <title>De novo assembly and annotation of Popillia japonica's genome with initial clues to its potential as an invasive pest.</title>
        <authorList>
            <person name="Cucini C."/>
            <person name="Boschi S."/>
            <person name="Funari R."/>
            <person name="Cardaioli E."/>
            <person name="Iannotti N."/>
            <person name="Marturano G."/>
            <person name="Paoli F."/>
            <person name="Bruttini M."/>
            <person name="Carapelli A."/>
            <person name="Frati F."/>
            <person name="Nardi F."/>
        </authorList>
    </citation>
    <scope>NUCLEOTIDE SEQUENCE [LARGE SCALE GENOMIC DNA]</scope>
    <source>
        <strain evidence="1">DMR45628</strain>
    </source>
</reference>
<dbReference type="InterPro" id="IPR021109">
    <property type="entry name" value="Peptidase_aspartic_dom_sf"/>
</dbReference>
<dbReference type="PANTHER" id="PTHR33198:SF20">
    <property type="entry name" value="RETROTRANSPOSON GAG DOMAIN-CONTAINING PROTEIN"/>
    <property type="match status" value="1"/>
</dbReference>
<sequence>MWITTYERYRNVTRLDKQPQKSQVDSMLLHMGAQVNKLLDTLNAVDDDWNSYTKMKSLFENHYIKKVNIIYERSKFNTRAQKEGETAQEFIAAIIQLSKTCNYGIMTEKLLRNRLVVGIPDYSLSEKLQRENEQVNGIGEIINKVQGGGSKPWTMKLNLNEEKILFKIDTGADESILSLNCYRKMKNPPKIKKTSLKLCGPTGIPLSVEGVVKTCVNWKNEQHKLKFYVIDNKENLSGRPAICAMKLIQCIEQIERCDITDR</sequence>
<gene>
    <name evidence="1" type="ORF">QE152_g4603</name>
</gene>
<evidence type="ECO:0008006" key="3">
    <source>
        <dbReference type="Google" id="ProtNLM"/>
    </source>
</evidence>
<proteinExistence type="predicted"/>
<comment type="caution">
    <text evidence="1">The sequence shown here is derived from an EMBL/GenBank/DDBJ whole genome shotgun (WGS) entry which is preliminary data.</text>
</comment>
<name>A0AAW1N000_POPJA</name>
<protein>
    <recommendedName>
        <fullName evidence="3">Peptidase A2 domain-containing protein</fullName>
    </recommendedName>
</protein>
<dbReference type="AlphaFoldDB" id="A0AAW1N000"/>